<dbReference type="RefSeq" id="WP_160615472.1">
    <property type="nucleotide sequence ID" value="NZ_WTYR01000001.1"/>
</dbReference>
<keyword evidence="9" id="KW-1185">Reference proteome</keyword>
<sequence>MAVLNEEQEMLRDMAREWATNESPVTEFRKVRASGEPEAFDHTAYGAMAEMGWAGIIIPEEHGGSDFGFLSAGLVVEELGKTLTASPLIATTLAASAIMLGGSEEQKAKWLPKLASGETIATLAVDEGPHHDPAEIATSVSDGKLAGTKGFVAEAHGADLFVVATTDGLYLVEKGDGVTLTTRRLTDQRSHADIALEGAAAEKLENGGDTLLDDVLNRARALTAAEMLGMAQIVFDTTLDYLKQRVQFNQVLSSFQALQHRMADLFAGLAQMRSAVEAGLQAVDSGVGAERAAIVAKAEANRVLHTISNEGIQLHGGIGMTDEYDIGLYLKRARVLEPTWGATGYLKNRFATLGGY</sequence>
<dbReference type="SUPFAM" id="SSF47203">
    <property type="entry name" value="Acyl-CoA dehydrogenase C-terminal domain-like"/>
    <property type="match status" value="1"/>
</dbReference>
<protein>
    <submittedName>
        <fullName evidence="8">Acyl-CoA dehydrogenase</fullName>
    </submittedName>
</protein>
<evidence type="ECO:0000313" key="9">
    <source>
        <dbReference type="Proteomes" id="UP000429229"/>
    </source>
</evidence>
<evidence type="ECO:0000256" key="2">
    <source>
        <dbReference type="ARBA" id="ARBA00009347"/>
    </source>
</evidence>
<dbReference type="Pfam" id="PF00441">
    <property type="entry name" value="Acyl-CoA_dh_1"/>
    <property type="match status" value="1"/>
</dbReference>
<evidence type="ECO:0000256" key="1">
    <source>
        <dbReference type="ARBA" id="ARBA00001974"/>
    </source>
</evidence>
<keyword evidence="4" id="KW-0274">FAD</keyword>
<dbReference type="Pfam" id="PF02771">
    <property type="entry name" value="Acyl-CoA_dh_N"/>
    <property type="match status" value="1"/>
</dbReference>
<dbReference type="Gene3D" id="1.20.140.10">
    <property type="entry name" value="Butyryl-CoA Dehydrogenase, subunit A, domain 3"/>
    <property type="match status" value="1"/>
</dbReference>
<dbReference type="EMBL" id="WTYR01000001">
    <property type="protein sequence ID" value="MXP08965.1"/>
    <property type="molecule type" value="Genomic_DNA"/>
</dbReference>
<dbReference type="InterPro" id="IPR013786">
    <property type="entry name" value="AcylCoA_DH/ox_N"/>
</dbReference>
<dbReference type="GO" id="GO:0003995">
    <property type="term" value="F:acyl-CoA dehydrogenase activity"/>
    <property type="evidence" value="ECO:0007669"/>
    <property type="project" value="TreeGrafter"/>
</dbReference>
<dbReference type="InterPro" id="IPR009075">
    <property type="entry name" value="AcylCo_DH/oxidase_C"/>
</dbReference>
<dbReference type="Gene3D" id="1.10.540.10">
    <property type="entry name" value="Acyl-CoA dehydrogenase/oxidase, N-terminal domain"/>
    <property type="match status" value="1"/>
</dbReference>
<reference evidence="8 9" key="1">
    <citation type="submission" date="2019-12" db="EMBL/GenBank/DDBJ databases">
        <title>Genomic-based taxomic classification of the family Erythrobacteraceae.</title>
        <authorList>
            <person name="Xu L."/>
        </authorList>
    </citation>
    <scope>NUCLEOTIDE SEQUENCE [LARGE SCALE GENOMIC DNA]</scope>
    <source>
        <strain evidence="8 9">LMG 29519</strain>
    </source>
</reference>
<dbReference type="Proteomes" id="UP000429229">
    <property type="component" value="Unassembled WGS sequence"/>
</dbReference>
<dbReference type="Gene3D" id="2.40.110.10">
    <property type="entry name" value="Butyryl-CoA Dehydrogenase, subunit A, domain 2"/>
    <property type="match status" value="1"/>
</dbReference>
<keyword evidence="3" id="KW-0285">Flavoprotein</keyword>
<dbReference type="PANTHER" id="PTHR43884:SF20">
    <property type="entry name" value="ACYL-COA DEHYDROGENASE FADE28"/>
    <property type="match status" value="1"/>
</dbReference>
<dbReference type="OrthoDB" id="7328575at2"/>
<proteinExistence type="inferred from homology"/>
<comment type="caution">
    <text evidence="8">The sequence shown here is derived from an EMBL/GenBank/DDBJ whole genome shotgun (WGS) entry which is preliminary data.</text>
</comment>
<dbReference type="SUPFAM" id="SSF56645">
    <property type="entry name" value="Acyl-CoA dehydrogenase NM domain-like"/>
    <property type="match status" value="1"/>
</dbReference>
<evidence type="ECO:0000313" key="8">
    <source>
        <dbReference type="EMBL" id="MXP08965.1"/>
    </source>
</evidence>
<evidence type="ECO:0000259" key="6">
    <source>
        <dbReference type="Pfam" id="PF00441"/>
    </source>
</evidence>
<dbReference type="InterPro" id="IPR046373">
    <property type="entry name" value="Acyl-CoA_Oxase/DH_mid-dom_sf"/>
</dbReference>
<accession>A0A6I4U201</accession>
<dbReference type="InterPro" id="IPR037069">
    <property type="entry name" value="AcylCoA_DH/ox_N_sf"/>
</dbReference>
<dbReference type="PANTHER" id="PTHR43884">
    <property type="entry name" value="ACYL-COA DEHYDROGENASE"/>
    <property type="match status" value="1"/>
</dbReference>
<dbReference type="AlphaFoldDB" id="A0A6I4U201"/>
<dbReference type="GO" id="GO:0050660">
    <property type="term" value="F:flavin adenine dinucleotide binding"/>
    <property type="evidence" value="ECO:0007669"/>
    <property type="project" value="InterPro"/>
</dbReference>
<evidence type="ECO:0000259" key="7">
    <source>
        <dbReference type="Pfam" id="PF02771"/>
    </source>
</evidence>
<feature type="domain" description="Acyl-CoA dehydrogenase/oxidase N-terminal" evidence="7">
    <location>
        <begin position="5"/>
        <end position="118"/>
    </location>
</feature>
<evidence type="ECO:0000256" key="5">
    <source>
        <dbReference type="ARBA" id="ARBA00023002"/>
    </source>
</evidence>
<dbReference type="CDD" id="cd00567">
    <property type="entry name" value="ACAD"/>
    <property type="match status" value="1"/>
</dbReference>
<gene>
    <name evidence="8" type="ORF">GRI68_02080</name>
</gene>
<comment type="cofactor">
    <cofactor evidence="1">
        <name>FAD</name>
        <dbReference type="ChEBI" id="CHEBI:57692"/>
    </cofactor>
</comment>
<feature type="domain" description="Acyl-CoA dehydrogenase/oxidase C-terminal" evidence="6">
    <location>
        <begin position="211"/>
        <end position="349"/>
    </location>
</feature>
<comment type="similarity">
    <text evidence="2">Belongs to the acyl-CoA dehydrogenase family.</text>
</comment>
<organism evidence="8 9">
    <name type="scientific">Alteriqipengyuania halimionae</name>
    <dbReference type="NCBI Taxonomy" id="1926630"/>
    <lineage>
        <taxon>Bacteria</taxon>
        <taxon>Pseudomonadati</taxon>
        <taxon>Pseudomonadota</taxon>
        <taxon>Alphaproteobacteria</taxon>
        <taxon>Sphingomonadales</taxon>
        <taxon>Erythrobacteraceae</taxon>
        <taxon>Alteriqipengyuania</taxon>
    </lineage>
</organism>
<keyword evidence="5" id="KW-0560">Oxidoreductase</keyword>
<dbReference type="InterPro" id="IPR036250">
    <property type="entry name" value="AcylCo_DH-like_C"/>
</dbReference>
<name>A0A6I4U201_9SPHN</name>
<evidence type="ECO:0000256" key="3">
    <source>
        <dbReference type="ARBA" id="ARBA00022630"/>
    </source>
</evidence>
<dbReference type="InterPro" id="IPR009100">
    <property type="entry name" value="AcylCoA_DH/oxidase_NM_dom_sf"/>
</dbReference>
<evidence type="ECO:0000256" key="4">
    <source>
        <dbReference type="ARBA" id="ARBA00022827"/>
    </source>
</evidence>